<proteinExistence type="predicted"/>
<accession>A0ABP8ZAN9</accession>
<sequence length="185" mass="19257">MPTRRTRFERVYSLLILAKGVDGLLELVGGLVLLVAPRITGALLESVAAELAEGTSPLRDAAARSIASAGGGAVTGAVPLAAFLLVHAVVKLVTVGALLRRAVRWYPWAIAALTVLLGAQVVDLVAAPRIGGAVLGILDVVVILVVGWEYRRLRAETSADGTPGARRPTGRAGARMLDLQGAEQR</sequence>
<keyword evidence="1" id="KW-1133">Transmembrane helix</keyword>
<dbReference type="RefSeq" id="WP_345481598.1">
    <property type="nucleotide sequence ID" value="NZ_BAABLP010000005.1"/>
</dbReference>
<dbReference type="Proteomes" id="UP001500121">
    <property type="component" value="Unassembled WGS sequence"/>
</dbReference>
<keyword evidence="1" id="KW-0472">Membrane</keyword>
<dbReference type="InterPro" id="IPR021125">
    <property type="entry name" value="DUF2127"/>
</dbReference>
<evidence type="ECO:0000313" key="3">
    <source>
        <dbReference type="Proteomes" id="UP001500121"/>
    </source>
</evidence>
<feature type="transmembrane region" description="Helical" evidence="1">
    <location>
        <begin position="128"/>
        <end position="148"/>
    </location>
</feature>
<evidence type="ECO:0000256" key="1">
    <source>
        <dbReference type="SAM" id="Phobius"/>
    </source>
</evidence>
<keyword evidence="1" id="KW-0812">Transmembrane</keyword>
<organism evidence="2 3">
    <name type="scientific">Amnibacterium soli</name>
    <dbReference type="NCBI Taxonomy" id="1282736"/>
    <lineage>
        <taxon>Bacteria</taxon>
        <taxon>Bacillati</taxon>
        <taxon>Actinomycetota</taxon>
        <taxon>Actinomycetes</taxon>
        <taxon>Micrococcales</taxon>
        <taxon>Microbacteriaceae</taxon>
        <taxon>Amnibacterium</taxon>
    </lineage>
</organism>
<keyword evidence="3" id="KW-1185">Reference proteome</keyword>
<feature type="transmembrane region" description="Helical" evidence="1">
    <location>
        <begin position="105"/>
        <end position="122"/>
    </location>
</feature>
<comment type="caution">
    <text evidence="2">The sequence shown here is derived from an EMBL/GenBank/DDBJ whole genome shotgun (WGS) entry which is preliminary data.</text>
</comment>
<evidence type="ECO:0008006" key="4">
    <source>
        <dbReference type="Google" id="ProtNLM"/>
    </source>
</evidence>
<evidence type="ECO:0000313" key="2">
    <source>
        <dbReference type="EMBL" id="GAA4751524.1"/>
    </source>
</evidence>
<gene>
    <name evidence="2" type="ORF">GCM10025783_25160</name>
</gene>
<name>A0ABP8ZAN9_9MICO</name>
<reference evidence="3" key="1">
    <citation type="journal article" date="2019" name="Int. J. Syst. Evol. Microbiol.">
        <title>The Global Catalogue of Microorganisms (GCM) 10K type strain sequencing project: providing services to taxonomists for standard genome sequencing and annotation.</title>
        <authorList>
            <consortium name="The Broad Institute Genomics Platform"/>
            <consortium name="The Broad Institute Genome Sequencing Center for Infectious Disease"/>
            <person name="Wu L."/>
            <person name="Ma J."/>
        </authorList>
    </citation>
    <scope>NUCLEOTIDE SEQUENCE [LARGE SCALE GENOMIC DNA]</scope>
    <source>
        <strain evidence="3">JCM 19015</strain>
    </source>
</reference>
<dbReference type="Pfam" id="PF09900">
    <property type="entry name" value="DUF2127"/>
    <property type="match status" value="1"/>
</dbReference>
<dbReference type="EMBL" id="BAABLP010000005">
    <property type="protein sequence ID" value="GAA4751524.1"/>
    <property type="molecule type" value="Genomic_DNA"/>
</dbReference>
<feature type="transmembrane region" description="Helical" evidence="1">
    <location>
        <begin position="12"/>
        <end position="36"/>
    </location>
</feature>
<feature type="transmembrane region" description="Helical" evidence="1">
    <location>
        <begin position="66"/>
        <end position="93"/>
    </location>
</feature>
<protein>
    <recommendedName>
        <fullName evidence="4">DUF2127 domain-containing protein</fullName>
    </recommendedName>
</protein>